<evidence type="ECO:0000313" key="3">
    <source>
        <dbReference type="EMBL" id="MDQ4214287.1"/>
    </source>
</evidence>
<feature type="compositionally biased region" description="Polar residues" evidence="1">
    <location>
        <begin position="331"/>
        <end position="346"/>
    </location>
</feature>
<name>A0ABU0XGM4_9MICO</name>
<evidence type="ECO:0000313" key="4">
    <source>
        <dbReference type="Proteomes" id="UP001230289"/>
    </source>
</evidence>
<accession>A0ABU0XGM4</accession>
<keyword evidence="2" id="KW-0812">Transmembrane</keyword>
<feature type="compositionally biased region" description="Low complexity" evidence="1">
    <location>
        <begin position="347"/>
        <end position="368"/>
    </location>
</feature>
<evidence type="ECO:0000256" key="1">
    <source>
        <dbReference type="SAM" id="MobiDB-lite"/>
    </source>
</evidence>
<dbReference type="EMBL" id="JAVFCB010000005">
    <property type="protein sequence ID" value="MDQ4214287.1"/>
    <property type="molecule type" value="Genomic_DNA"/>
</dbReference>
<proteinExistence type="predicted"/>
<dbReference type="Proteomes" id="UP001230289">
    <property type="component" value="Unassembled WGS sequence"/>
</dbReference>
<protein>
    <submittedName>
        <fullName evidence="3">Uncharacterized protein</fullName>
    </submittedName>
</protein>
<sequence>MSRLQALFPDGPRSTRIVFDDHHTVRRLNEMFGGERAGLRQVVAVADVPALVRTVQASQRDAAPIVLPAQSAKSTRRGSRGPRRDVVNVTAGVIAAVVLASAGVAGVVHAANANPAADAYAALQAGEAAVEDLAQGVRNSHAQTAARIRDALDDVQSLQAAFVSLQPGLVDRAGDTVRLADSSMLTGAIADAAATTNALKAITLPTLPADDTVRVDERSLDSIAKAADQSQARTRAWQAMTAPLAAISDKVSSTIAAYDARRASVAAAFPTLAARMVDEYSSRDRTLRDAVTAAATRIATTNLAQGGAAAITAYRAAVQALVAAPRQPVAGTTNPETGAGTTNGQQTRGTSPTAAPTTPSDTGTPSLTVPSPPAG</sequence>
<gene>
    <name evidence="3" type="ORF">RBR11_10210</name>
</gene>
<keyword evidence="4" id="KW-1185">Reference proteome</keyword>
<organism evidence="3 4">
    <name type="scientific">Microbacterium capsulatum</name>
    <dbReference type="NCBI Taxonomy" id="3041921"/>
    <lineage>
        <taxon>Bacteria</taxon>
        <taxon>Bacillati</taxon>
        <taxon>Actinomycetota</taxon>
        <taxon>Actinomycetes</taxon>
        <taxon>Micrococcales</taxon>
        <taxon>Microbacteriaceae</taxon>
        <taxon>Microbacterium</taxon>
    </lineage>
</organism>
<keyword evidence="2" id="KW-0472">Membrane</keyword>
<feature type="transmembrane region" description="Helical" evidence="2">
    <location>
        <begin position="86"/>
        <end position="108"/>
    </location>
</feature>
<feature type="region of interest" description="Disordered" evidence="1">
    <location>
        <begin position="328"/>
        <end position="375"/>
    </location>
</feature>
<keyword evidence="2" id="KW-1133">Transmembrane helix</keyword>
<dbReference type="RefSeq" id="WP_308489224.1">
    <property type="nucleotide sequence ID" value="NZ_JAVFCB010000005.1"/>
</dbReference>
<evidence type="ECO:0000256" key="2">
    <source>
        <dbReference type="SAM" id="Phobius"/>
    </source>
</evidence>
<comment type="caution">
    <text evidence="3">The sequence shown here is derived from an EMBL/GenBank/DDBJ whole genome shotgun (WGS) entry which is preliminary data.</text>
</comment>
<reference evidence="3 4" key="1">
    <citation type="submission" date="2023-08" db="EMBL/GenBank/DDBJ databases">
        <title>Microbacterium sp. nov., isolated from a waste landfill.</title>
        <authorList>
            <person name="Wen W."/>
        </authorList>
    </citation>
    <scope>NUCLEOTIDE SEQUENCE [LARGE SCALE GENOMIC DNA]</scope>
    <source>
        <strain evidence="3 4">ASV81</strain>
    </source>
</reference>